<dbReference type="Pfam" id="PF00027">
    <property type="entry name" value="cNMP_binding"/>
    <property type="match status" value="1"/>
</dbReference>
<accession>A0A3N0DQ50</accession>
<dbReference type="InterPro" id="IPR014710">
    <property type="entry name" value="RmlC-like_jellyroll"/>
</dbReference>
<dbReference type="CDD" id="cd00038">
    <property type="entry name" value="CAP_ED"/>
    <property type="match status" value="1"/>
</dbReference>
<keyword evidence="3" id="KW-1185">Reference proteome</keyword>
<dbReference type="InterPro" id="IPR018490">
    <property type="entry name" value="cNMP-bd_dom_sf"/>
</dbReference>
<dbReference type="PRINTS" id="PR00103">
    <property type="entry name" value="CAMPKINASE"/>
</dbReference>
<dbReference type="InterPro" id="IPR000595">
    <property type="entry name" value="cNMP-bd_dom"/>
</dbReference>
<evidence type="ECO:0000259" key="1">
    <source>
        <dbReference type="PROSITE" id="PS50042"/>
    </source>
</evidence>
<evidence type="ECO:0000313" key="2">
    <source>
        <dbReference type="EMBL" id="RNL77765.1"/>
    </source>
</evidence>
<reference evidence="2 3" key="1">
    <citation type="submission" date="2018-11" db="EMBL/GenBank/DDBJ databases">
        <authorList>
            <person name="Li F."/>
        </authorList>
    </citation>
    <scope>NUCLEOTIDE SEQUENCE [LARGE SCALE GENOMIC DNA]</scope>
    <source>
        <strain evidence="2 3">KIS18-7</strain>
    </source>
</reference>
<comment type="caution">
    <text evidence="2">The sequence shown here is derived from an EMBL/GenBank/DDBJ whole genome shotgun (WGS) entry which is preliminary data.</text>
</comment>
<organism evidence="2 3">
    <name type="scientific">Nocardioides marmorisolisilvae</name>
    <dbReference type="NCBI Taxonomy" id="1542737"/>
    <lineage>
        <taxon>Bacteria</taxon>
        <taxon>Bacillati</taxon>
        <taxon>Actinomycetota</taxon>
        <taxon>Actinomycetes</taxon>
        <taxon>Propionibacteriales</taxon>
        <taxon>Nocardioidaceae</taxon>
        <taxon>Nocardioides</taxon>
    </lineage>
</organism>
<dbReference type="OrthoDB" id="9798104at2"/>
<dbReference type="Gene3D" id="2.60.120.10">
    <property type="entry name" value="Jelly Rolls"/>
    <property type="match status" value="1"/>
</dbReference>
<name>A0A3N0DQ50_9ACTN</name>
<proteinExistence type="predicted"/>
<protein>
    <submittedName>
        <fullName evidence="2">Cyclic nucleotide-binding domain-containing protein</fullName>
    </submittedName>
</protein>
<dbReference type="SUPFAM" id="SSF51206">
    <property type="entry name" value="cAMP-binding domain-like"/>
    <property type="match status" value="1"/>
</dbReference>
<dbReference type="InterPro" id="IPR018488">
    <property type="entry name" value="cNMP-bd_CS"/>
</dbReference>
<dbReference type="GO" id="GO:0005952">
    <property type="term" value="C:cAMP-dependent protein kinase complex"/>
    <property type="evidence" value="ECO:0007669"/>
    <property type="project" value="InterPro"/>
</dbReference>
<evidence type="ECO:0000313" key="3">
    <source>
        <dbReference type="Proteomes" id="UP000277094"/>
    </source>
</evidence>
<dbReference type="GO" id="GO:0005829">
    <property type="term" value="C:cytosol"/>
    <property type="evidence" value="ECO:0007669"/>
    <property type="project" value="TreeGrafter"/>
</dbReference>
<gene>
    <name evidence="2" type="ORF">EFL95_17385</name>
</gene>
<dbReference type="RefSeq" id="WP_123235351.1">
    <property type="nucleotide sequence ID" value="NZ_RJSG01000003.1"/>
</dbReference>
<dbReference type="EMBL" id="RJSG01000003">
    <property type="protein sequence ID" value="RNL77765.1"/>
    <property type="molecule type" value="Genomic_DNA"/>
</dbReference>
<dbReference type="PANTHER" id="PTHR11635">
    <property type="entry name" value="CAMP-DEPENDENT PROTEIN KINASE REGULATORY CHAIN"/>
    <property type="match status" value="1"/>
</dbReference>
<dbReference type="AlphaFoldDB" id="A0A3N0DQ50"/>
<dbReference type="Proteomes" id="UP000277094">
    <property type="component" value="Unassembled WGS sequence"/>
</dbReference>
<dbReference type="PROSITE" id="PS50042">
    <property type="entry name" value="CNMP_BINDING_3"/>
    <property type="match status" value="1"/>
</dbReference>
<dbReference type="PANTHER" id="PTHR11635:SF152">
    <property type="entry name" value="CAMP-DEPENDENT PROTEIN KINASE TYPE I REGULATORY SUBUNIT-RELATED"/>
    <property type="match status" value="1"/>
</dbReference>
<dbReference type="SMART" id="SM00100">
    <property type="entry name" value="cNMP"/>
    <property type="match status" value="1"/>
</dbReference>
<dbReference type="InterPro" id="IPR050503">
    <property type="entry name" value="cAMP-dep_PK_reg_su-like"/>
</dbReference>
<sequence>MIGIHRDPKQELLRTLPLFEACSSDELKDVAAIADELSLKPGRKLTTEGAQGQEFVVLASGSADVYKHGEKVAELGPGDFVGEIALLTGRPRSATVVVTSDALVLVIARHRFLELVDRLPGVRSRLEAVLPLRQAS</sequence>
<feature type="domain" description="Cyclic nucleotide-binding" evidence="1">
    <location>
        <begin position="18"/>
        <end position="116"/>
    </location>
</feature>
<dbReference type="PROSITE" id="PS00889">
    <property type="entry name" value="CNMP_BINDING_2"/>
    <property type="match status" value="1"/>
</dbReference>